<comment type="subunit">
    <text evidence="16">Component of the ribosome quality control complex (RQC).</text>
</comment>
<keyword evidence="13 16" id="KW-0862">Zinc</keyword>
<dbReference type="Proteomes" id="UP000193986">
    <property type="component" value="Unassembled WGS sequence"/>
</dbReference>
<evidence type="ECO:0000256" key="13">
    <source>
        <dbReference type="ARBA" id="ARBA00022833"/>
    </source>
</evidence>
<evidence type="ECO:0000256" key="14">
    <source>
        <dbReference type="ARBA" id="ARBA00055150"/>
    </source>
</evidence>
<evidence type="ECO:0000313" key="20">
    <source>
        <dbReference type="Proteomes" id="UP000193986"/>
    </source>
</evidence>
<evidence type="ECO:0000256" key="10">
    <source>
        <dbReference type="ARBA" id="ARBA00022737"/>
    </source>
</evidence>
<keyword evidence="10" id="KW-0677">Repeat</keyword>
<evidence type="ECO:0000256" key="4">
    <source>
        <dbReference type="ARBA" id="ARBA00007997"/>
    </source>
</evidence>
<dbReference type="InParanoid" id="A0A1Y2BLU1"/>
<comment type="function">
    <text evidence="14">E3 ubiquitin-protein ligase component of the ribosome quality control complex (RQC), a ribosome-associated complex that mediates ubiquitination and extraction of incompletely synthesized nascent chains for proteasomal degradation. Mediates ubiquitination of proteins derived from mRNAs lacking stop codons (non-stop proteins) and other translation arrest products induced by poly-lysine sequences and tandem rare codons. Ubiquitination leads to CDC48 recruitment for extraction and degradation of the incomplete translation product. May indirectly play a role in chromatin function and transcription.</text>
</comment>
<dbReference type="PANTHER" id="PTHR12389:SF0">
    <property type="entry name" value="E3 UBIQUITIN-PROTEIN LIGASE LISTERIN"/>
    <property type="match status" value="1"/>
</dbReference>
<dbReference type="Pfam" id="PF22999">
    <property type="entry name" value="LTN1_E3_ligase_6th"/>
    <property type="match status" value="1"/>
</dbReference>
<dbReference type="GO" id="GO:0008270">
    <property type="term" value="F:zinc ion binding"/>
    <property type="evidence" value="ECO:0007669"/>
    <property type="project" value="UniProtKB-KW"/>
</dbReference>
<dbReference type="InterPro" id="IPR001841">
    <property type="entry name" value="Znf_RING"/>
</dbReference>
<evidence type="ECO:0000256" key="7">
    <source>
        <dbReference type="ARBA" id="ARBA00022490"/>
    </source>
</evidence>
<reference evidence="19 20" key="1">
    <citation type="submission" date="2016-07" db="EMBL/GenBank/DDBJ databases">
        <title>Pervasive Adenine N6-methylation of Active Genes in Fungi.</title>
        <authorList>
            <consortium name="DOE Joint Genome Institute"/>
            <person name="Mondo S.J."/>
            <person name="Dannebaum R.O."/>
            <person name="Kuo R.C."/>
            <person name="Labutti K."/>
            <person name="Haridas S."/>
            <person name="Kuo A."/>
            <person name="Salamov A."/>
            <person name="Ahrendt S.R."/>
            <person name="Lipzen A."/>
            <person name="Sullivan W."/>
            <person name="Andreopoulos W.B."/>
            <person name="Clum A."/>
            <person name="Lindquist E."/>
            <person name="Daum C."/>
            <person name="Ramamoorthy G.K."/>
            <person name="Gryganskyi A."/>
            <person name="Culley D."/>
            <person name="Magnuson J.K."/>
            <person name="James T.Y."/>
            <person name="O'Malley M.A."/>
            <person name="Stajich J.E."/>
            <person name="Spatafora J.W."/>
            <person name="Visel A."/>
            <person name="Grigoriev I.V."/>
        </authorList>
    </citation>
    <scope>NUCLEOTIDE SEQUENCE [LARGE SCALE GENOMIC DNA]</scope>
    <source>
        <strain evidence="19 20">68-887.2</strain>
    </source>
</reference>
<dbReference type="CDD" id="cd16491">
    <property type="entry name" value="RING-CH-C4HC3_LTN1"/>
    <property type="match status" value="1"/>
</dbReference>
<organism evidence="19 20">
    <name type="scientific">Naematelia encephala</name>
    <dbReference type="NCBI Taxonomy" id="71784"/>
    <lineage>
        <taxon>Eukaryota</taxon>
        <taxon>Fungi</taxon>
        <taxon>Dikarya</taxon>
        <taxon>Basidiomycota</taxon>
        <taxon>Agaricomycotina</taxon>
        <taxon>Tremellomycetes</taxon>
        <taxon>Tremellales</taxon>
        <taxon>Naemateliaceae</taxon>
        <taxon>Naematelia</taxon>
    </lineage>
</organism>
<feature type="compositionally biased region" description="Pro residues" evidence="17">
    <location>
        <begin position="56"/>
        <end position="68"/>
    </location>
</feature>
<dbReference type="Gene3D" id="3.30.40.10">
    <property type="entry name" value="Zinc/RING finger domain, C3HC4 (zinc finger)"/>
    <property type="match status" value="1"/>
</dbReference>
<dbReference type="GO" id="GO:0072344">
    <property type="term" value="P:rescue of stalled ribosome"/>
    <property type="evidence" value="ECO:0007669"/>
    <property type="project" value="UniProtKB-UniRule"/>
</dbReference>
<dbReference type="STRING" id="71784.A0A1Y2BLU1"/>
<keyword evidence="12 16" id="KW-0833">Ubl conjugation pathway</keyword>
<dbReference type="GO" id="GO:0016567">
    <property type="term" value="P:protein ubiquitination"/>
    <property type="evidence" value="ECO:0007669"/>
    <property type="project" value="UniProtKB-UniPathway"/>
</dbReference>
<dbReference type="InterPro" id="IPR013083">
    <property type="entry name" value="Znf_RING/FYVE/PHD"/>
</dbReference>
<dbReference type="InterPro" id="IPR011016">
    <property type="entry name" value="Znf_RING-CH"/>
</dbReference>
<evidence type="ECO:0000256" key="11">
    <source>
        <dbReference type="ARBA" id="ARBA00022771"/>
    </source>
</evidence>
<dbReference type="InterPro" id="IPR016024">
    <property type="entry name" value="ARM-type_fold"/>
</dbReference>
<feature type="compositionally biased region" description="Polar residues" evidence="17">
    <location>
        <begin position="1"/>
        <end position="12"/>
    </location>
</feature>
<keyword evidence="8 16" id="KW-0808">Transferase</keyword>
<dbReference type="OrthoDB" id="6108at2759"/>
<dbReference type="SUPFAM" id="SSF57850">
    <property type="entry name" value="RING/U-box"/>
    <property type="match status" value="1"/>
</dbReference>
<sequence>MPKPTKSSASKATRQKHAKKSGQADADDSIPAHDQPRGKKLSKAQRKALPKVKQYIPPPKPPAPPIPDPLDGQGLARTLPAELVVVLRRLGKKDDITRRKGVEELKEGWVTPVLETTDNEEVKAMRESELLSAIPIWMHNLASLLQSPFHRAAALQLHADLLSISSIRAAIIETLNLGLLPSTQNRDVIGSWMVAALEEGRRAGGGLRSWTTSTSWAPEDGKIDLVAQLSILIEYLSLSILDPVSLHDDIHPVPVASAPQIPSKGVKGKSKGEAALPVTLNAEGDEMSEELWARYRVGGLVGLSWLVQQLKATGKGWTDELRSLLENPVLWSALSSDTSDSNLGCRQPPIRRAAYSLLAVLVDNYPGDIEKPTMLETLSFAVLGTCWSEREPAVWETAGPAVVRFLSREWVDIRSLIPPDYRIAWTIVSQEIQTGRSSAGPETNTPEDGTDEDDDDEDGPDVEPAVSKSNSNTSAAAFDGFLNFISTICPSIPHLTYPLLMVVISTLPSSLLPLGSAPSSQLQNFFSHLWSPVDARLLSTHSLPGHHSAFQAFLRDAVDCTVYLVGKSWKGEGQETARWLVDEQLGERAWREGVLGWGGKAGRRRGAFGTETEAVVFGEALARVVAIDQSLAKELLSFMRKMLIEMCFPPEETSGEQLLPRALPIMRAILASTSIETIHHGVDEVISDLASECAKRLSSGLREVHVKVLTSILSSHASLVGEGTHSLIASFLGSQPDDLLVLPPDLIASFSHAVASSASNQQAVITIWSLIDSPVVPRETRFALATSVMALRSTPLLSEGSMDTISEEAVQAALEGNAAAIPVASACVANKTYLSIDALHTILALVATSLHESVVDLLTIGGDVLPAGALEIFAVYAKQDLHRIVNSEIYIHALVAVHHLVLILPRVSALSPTLSAVDIWTSTGSLSATDQAFLSSKVFEDLASLLGQVSCRVSPGVLVDVALATIIGEAGHLSAVDAAHRLLPSVASISESLSSITKRKPDITLPIIDPLIHFGVDADEAVSRPSDFDSAGRSTAARYAEAILALFQADRRLVEDPELLRSALVARALAMDGQAVPGASRGLYSADVSQSHLAELVREVEGSLSFALSSRDEVPASWHAATIQYLRGSLTNEPDFLQSLLVILQLDIDNDVSARIFRDVLNRHLRQSGAGEAEAEVWLSHAMTQSTKLPSLAEAIILSIKPLLLDTKPFETAQNRLANALTGIPASQANTRGVSALRLLVAAAPPADAASIFLPQQRALFVIRHISGWLTSDQADDLAEEVEFRVAEVYTALAPIVQDLSGGHWDSIFDLIESGLEGSSLLEVDTYGLLYQSLLLLEQIRDLCAINKSLRALWTSKQTHLGLVLKLFLQCRDARSVPVQLIQGLLLDLLDDITEDAVGDSGMPELCNLLRLSSSTAVQCIAYRILSQVVRRKTLALVLEVETAIADEDGKHERTIALPEELVRIVENEAAVDWYEAKSEIILGQLLAWMAILDHFDDASRTLRWAYMDQLNSSKLVTDCLLPMLFAMLGVSEVGAWNFPASSYAVEEFFPDFLQLEGPADLVPLASHIFYRALVTIPSAMRTYYESLKDRQLSMSMLAFTARHYSPTIIALEFSALREPRAMAQLTEEGLNVRIAQGGGATVAAGTSGGSEAIASYVVDEQPMEIGIRLPAEFPLRGVDVRDLRRVGVPENKWRGWLMSVQQTITSRNGLILEALTVFKKNVALHFEGVVECAICYSIISLTDRTLPTKPCRTCKNRFHASCLFKWFNSSHSSSCPLCRALF</sequence>
<evidence type="ECO:0000313" key="19">
    <source>
        <dbReference type="EMBL" id="ORY35537.1"/>
    </source>
</evidence>
<comment type="subcellular location">
    <subcellularLocation>
        <location evidence="2">Cytoplasm</location>
        <location evidence="2">Cytosol</location>
    </subcellularLocation>
</comment>
<dbReference type="UniPathway" id="UPA00143"/>
<keyword evidence="7" id="KW-0963">Cytoplasm</keyword>
<feature type="compositionally biased region" description="Basic residues" evidence="17">
    <location>
        <begin position="38"/>
        <end position="50"/>
    </location>
</feature>
<dbReference type="SUPFAM" id="SSF48371">
    <property type="entry name" value="ARM repeat"/>
    <property type="match status" value="1"/>
</dbReference>
<dbReference type="GO" id="GO:1990116">
    <property type="term" value="P:ribosome-associated ubiquitin-dependent protein catabolic process"/>
    <property type="evidence" value="ECO:0007669"/>
    <property type="project" value="UniProtKB-UniRule"/>
</dbReference>
<dbReference type="InterPro" id="IPR039795">
    <property type="entry name" value="LTN1/Rkr1"/>
</dbReference>
<dbReference type="Pfam" id="PF23009">
    <property type="entry name" value="UBC_like"/>
    <property type="match status" value="1"/>
</dbReference>
<dbReference type="InterPro" id="IPR039804">
    <property type="entry name" value="RING-CH-C4HC3_LTN1"/>
</dbReference>
<keyword evidence="20" id="KW-1185">Reference proteome</keyword>
<dbReference type="FunFam" id="3.30.40.10:FF:000038">
    <property type="entry name" value="E3 ubiquitin-protein ligase listerin"/>
    <property type="match status" value="1"/>
</dbReference>
<evidence type="ECO:0000256" key="15">
    <source>
        <dbReference type="PROSITE-ProRule" id="PRU00175"/>
    </source>
</evidence>
<dbReference type="InterPro" id="IPR054477">
    <property type="entry name" value="LTN1_E3_ligase_6th"/>
</dbReference>
<protein>
    <recommendedName>
        <fullName evidence="6 16">E3 ubiquitin-protein ligase listerin</fullName>
        <ecNumber evidence="5 16">2.3.2.27</ecNumber>
    </recommendedName>
    <alternativeName>
        <fullName evidence="16">RING-type E3 ubiquitin transferase listerin</fullName>
    </alternativeName>
</protein>
<evidence type="ECO:0000256" key="17">
    <source>
        <dbReference type="SAM" id="MobiDB-lite"/>
    </source>
</evidence>
<feature type="domain" description="RING-type" evidence="18">
    <location>
        <begin position="1733"/>
        <end position="1780"/>
    </location>
</feature>
<dbReference type="GO" id="GO:0061630">
    <property type="term" value="F:ubiquitin protein ligase activity"/>
    <property type="evidence" value="ECO:0007669"/>
    <property type="project" value="UniProtKB-UniRule"/>
</dbReference>
<comment type="catalytic activity">
    <reaction evidence="1 16">
        <text>S-ubiquitinyl-[E2 ubiquitin-conjugating enzyme]-L-cysteine + [acceptor protein]-L-lysine = [E2 ubiquitin-conjugating enzyme]-L-cysteine + N(6)-ubiquitinyl-[acceptor protein]-L-lysine.</text>
        <dbReference type="EC" id="2.3.2.27"/>
    </reaction>
</comment>
<evidence type="ECO:0000256" key="5">
    <source>
        <dbReference type="ARBA" id="ARBA00012483"/>
    </source>
</evidence>
<evidence type="ECO:0000256" key="12">
    <source>
        <dbReference type="ARBA" id="ARBA00022786"/>
    </source>
</evidence>
<evidence type="ECO:0000256" key="16">
    <source>
        <dbReference type="RuleBase" id="RU367090"/>
    </source>
</evidence>
<name>A0A1Y2BLU1_9TREE</name>
<keyword evidence="11 15" id="KW-0863">Zinc-finger</keyword>
<comment type="similarity">
    <text evidence="4 16">Belongs to the LTN1 family.</text>
</comment>
<evidence type="ECO:0000256" key="9">
    <source>
        <dbReference type="ARBA" id="ARBA00022723"/>
    </source>
</evidence>
<dbReference type="GO" id="GO:1990112">
    <property type="term" value="C:RQC complex"/>
    <property type="evidence" value="ECO:0007669"/>
    <property type="project" value="UniProtKB-UniRule"/>
</dbReference>
<evidence type="ECO:0000256" key="3">
    <source>
        <dbReference type="ARBA" id="ARBA00004906"/>
    </source>
</evidence>
<dbReference type="EC" id="2.3.2.27" evidence="5 16"/>
<accession>A0A1Y2BLU1</accession>
<feature type="compositionally biased region" description="Acidic residues" evidence="17">
    <location>
        <begin position="448"/>
        <end position="461"/>
    </location>
</feature>
<proteinExistence type="inferred from homology"/>
<evidence type="ECO:0000256" key="6">
    <source>
        <dbReference type="ARBA" id="ARBA00017157"/>
    </source>
</evidence>
<feature type="compositionally biased region" description="Polar residues" evidence="17">
    <location>
        <begin position="433"/>
        <end position="444"/>
    </location>
</feature>
<dbReference type="GO" id="GO:0005829">
    <property type="term" value="C:cytosol"/>
    <property type="evidence" value="ECO:0007669"/>
    <property type="project" value="UniProtKB-SubCell"/>
</dbReference>
<dbReference type="EMBL" id="MCFC01000001">
    <property type="protein sequence ID" value="ORY35537.1"/>
    <property type="molecule type" value="Genomic_DNA"/>
</dbReference>
<evidence type="ECO:0000256" key="2">
    <source>
        <dbReference type="ARBA" id="ARBA00004514"/>
    </source>
</evidence>
<gene>
    <name evidence="19" type="ORF">BCR39DRAFT_510519</name>
</gene>
<feature type="region of interest" description="Disordered" evidence="17">
    <location>
        <begin position="433"/>
        <end position="471"/>
    </location>
</feature>
<evidence type="ECO:0000256" key="1">
    <source>
        <dbReference type="ARBA" id="ARBA00000900"/>
    </source>
</evidence>
<dbReference type="InterPro" id="IPR054478">
    <property type="entry name" value="LTN1_UBC"/>
</dbReference>
<comment type="pathway">
    <text evidence="3 16">Protein modification; protein ubiquitination.</text>
</comment>
<keyword evidence="9 16" id="KW-0479">Metal-binding</keyword>
<dbReference type="GO" id="GO:0043023">
    <property type="term" value="F:ribosomal large subunit binding"/>
    <property type="evidence" value="ECO:0007669"/>
    <property type="project" value="TreeGrafter"/>
</dbReference>
<comment type="function">
    <text evidence="16">E3 ubiquitin-protein ligase. Component of the ribosome quality control complex (RQC), a ribosome-associated complex that mediates ubiquitination and extraction of incompletely synthesized nascent chains for proteasomal degradation.</text>
</comment>
<comment type="caution">
    <text evidence="19">The sequence shown here is derived from an EMBL/GenBank/DDBJ whole genome shotgun (WGS) entry which is preliminary data.</text>
</comment>
<evidence type="ECO:0000259" key="18">
    <source>
        <dbReference type="PROSITE" id="PS50089"/>
    </source>
</evidence>
<dbReference type="PROSITE" id="PS50089">
    <property type="entry name" value="ZF_RING_2"/>
    <property type="match status" value="1"/>
</dbReference>
<evidence type="ECO:0000256" key="8">
    <source>
        <dbReference type="ARBA" id="ARBA00022679"/>
    </source>
</evidence>
<dbReference type="SMART" id="SM00744">
    <property type="entry name" value="RINGv"/>
    <property type="match status" value="1"/>
</dbReference>
<feature type="region of interest" description="Disordered" evidence="17">
    <location>
        <begin position="1"/>
        <end position="74"/>
    </location>
</feature>
<dbReference type="Pfam" id="PF13639">
    <property type="entry name" value="zf-RING_2"/>
    <property type="match status" value="1"/>
</dbReference>
<dbReference type="PANTHER" id="PTHR12389">
    <property type="entry name" value="ZINC FINGER PROTEIN 294"/>
    <property type="match status" value="1"/>
</dbReference>